<dbReference type="NCBIfam" id="NF008365">
    <property type="entry name" value="PRK11161.1"/>
    <property type="match status" value="1"/>
</dbReference>
<comment type="caution">
    <text evidence="6">The sequence shown here is derived from an EMBL/GenBank/DDBJ whole genome shotgun (WGS) entry which is preliminary data.</text>
</comment>
<dbReference type="EMBL" id="MLJW01000458">
    <property type="protein sequence ID" value="OIQ86787.1"/>
    <property type="molecule type" value="Genomic_DNA"/>
</dbReference>
<keyword evidence="3" id="KW-0804">Transcription</keyword>
<dbReference type="PROSITE" id="PS51063">
    <property type="entry name" value="HTH_CRP_2"/>
    <property type="match status" value="1"/>
</dbReference>
<dbReference type="Gene3D" id="2.60.120.10">
    <property type="entry name" value="Jelly Rolls"/>
    <property type="match status" value="1"/>
</dbReference>
<dbReference type="PROSITE" id="PS50042">
    <property type="entry name" value="CNMP_BINDING_3"/>
    <property type="match status" value="1"/>
</dbReference>
<dbReference type="PRINTS" id="PR00034">
    <property type="entry name" value="HTHCRP"/>
</dbReference>
<reference evidence="6" key="1">
    <citation type="submission" date="2016-10" db="EMBL/GenBank/DDBJ databases">
        <title>Sequence of Gallionella enrichment culture.</title>
        <authorList>
            <person name="Poehlein A."/>
            <person name="Muehling M."/>
            <person name="Daniel R."/>
        </authorList>
    </citation>
    <scope>NUCLEOTIDE SEQUENCE</scope>
</reference>
<dbReference type="InterPro" id="IPR012318">
    <property type="entry name" value="HTH_CRP"/>
</dbReference>
<protein>
    <submittedName>
        <fullName evidence="6">Fumarate and nitrate reduction regulatory protein</fullName>
    </submittedName>
</protein>
<dbReference type="InterPro" id="IPR036390">
    <property type="entry name" value="WH_DNA-bd_sf"/>
</dbReference>
<feature type="domain" description="HTH crp-type" evidence="5">
    <location>
        <begin position="168"/>
        <end position="241"/>
    </location>
</feature>
<evidence type="ECO:0000259" key="4">
    <source>
        <dbReference type="PROSITE" id="PS50042"/>
    </source>
</evidence>
<evidence type="ECO:0000256" key="1">
    <source>
        <dbReference type="ARBA" id="ARBA00023015"/>
    </source>
</evidence>
<dbReference type="InterPro" id="IPR018490">
    <property type="entry name" value="cNMP-bd_dom_sf"/>
</dbReference>
<dbReference type="Gene3D" id="1.10.10.10">
    <property type="entry name" value="Winged helix-like DNA-binding domain superfamily/Winged helix DNA-binding domain"/>
    <property type="match status" value="1"/>
</dbReference>
<dbReference type="InterPro" id="IPR000595">
    <property type="entry name" value="cNMP-bd_dom"/>
</dbReference>
<dbReference type="Pfam" id="PF13545">
    <property type="entry name" value="HTH_Crp_2"/>
    <property type="match status" value="1"/>
</dbReference>
<accession>A0A1J5RAT4</accession>
<evidence type="ECO:0000259" key="5">
    <source>
        <dbReference type="PROSITE" id="PS51063"/>
    </source>
</evidence>
<dbReference type="GO" id="GO:0003700">
    <property type="term" value="F:DNA-binding transcription factor activity"/>
    <property type="evidence" value="ECO:0007669"/>
    <property type="project" value="TreeGrafter"/>
</dbReference>
<organism evidence="6">
    <name type="scientific">mine drainage metagenome</name>
    <dbReference type="NCBI Taxonomy" id="410659"/>
    <lineage>
        <taxon>unclassified sequences</taxon>
        <taxon>metagenomes</taxon>
        <taxon>ecological metagenomes</taxon>
    </lineage>
</organism>
<dbReference type="Pfam" id="PF00027">
    <property type="entry name" value="cNMP_binding"/>
    <property type="match status" value="1"/>
</dbReference>
<dbReference type="SMART" id="SM00419">
    <property type="entry name" value="HTH_CRP"/>
    <property type="match status" value="1"/>
</dbReference>
<sequence>MPRSGPDSAPARLAELTACTPVACQHCGVYQLCLPLGLEGDDLALLDSIVRRKEVYKRGQVLFRPGERFDYVYAIRSGSVKTSVSSDDGRVQITGFHIAGELLGLSALASGQYSGEARALETISVCKVEVSRLDEIAREVPSVQYQILKIMSGQIRQDEELLLLLGTRRAEERLAAYLLGLSRRFASRNYSPKQFRLSMSRKDIGNYLGMAEETVCRILARFHEDGLITAKRRMVSLNDLARLSALARDDAAA</sequence>
<dbReference type="CDD" id="cd00038">
    <property type="entry name" value="CAP_ED"/>
    <property type="match status" value="1"/>
</dbReference>
<gene>
    <name evidence="6" type="primary">fnr_11</name>
    <name evidence="6" type="ORF">GALL_313370</name>
</gene>
<dbReference type="AlphaFoldDB" id="A0A1J5RAT4"/>
<dbReference type="SUPFAM" id="SSF51206">
    <property type="entry name" value="cAMP-binding domain-like"/>
    <property type="match status" value="1"/>
</dbReference>
<dbReference type="InterPro" id="IPR050397">
    <property type="entry name" value="Env_Response_Regulators"/>
</dbReference>
<dbReference type="PANTHER" id="PTHR24567:SF75">
    <property type="entry name" value="FUMARATE AND NITRATE REDUCTION REGULATORY PROTEIN"/>
    <property type="match status" value="1"/>
</dbReference>
<dbReference type="GO" id="GO:0005829">
    <property type="term" value="C:cytosol"/>
    <property type="evidence" value="ECO:0007669"/>
    <property type="project" value="TreeGrafter"/>
</dbReference>
<name>A0A1J5RAT4_9ZZZZ</name>
<evidence type="ECO:0000313" key="6">
    <source>
        <dbReference type="EMBL" id="OIQ86787.1"/>
    </source>
</evidence>
<evidence type="ECO:0000256" key="3">
    <source>
        <dbReference type="ARBA" id="ARBA00023163"/>
    </source>
</evidence>
<evidence type="ECO:0000256" key="2">
    <source>
        <dbReference type="ARBA" id="ARBA00023125"/>
    </source>
</evidence>
<proteinExistence type="predicted"/>
<dbReference type="InterPro" id="IPR014710">
    <property type="entry name" value="RmlC-like_jellyroll"/>
</dbReference>
<dbReference type="SUPFAM" id="SSF46785">
    <property type="entry name" value="Winged helix' DNA-binding domain"/>
    <property type="match status" value="1"/>
</dbReference>
<keyword evidence="1" id="KW-0805">Transcription regulation</keyword>
<dbReference type="InterPro" id="IPR036388">
    <property type="entry name" value="WH-like_DNA-bd_sf"/>
</dbReference>
<feature type="domain" description="Cyclic nucleotide-binding" evidence="4">
    <location>
        <begin position="34"/>
        <end position="134"/>
    </location>
</feature>
<dbReference type="CDD" id="cd00092">
    <property type="entry name" value="HTH_CRP"/>
    <property type="match status" value="1"/>
</dbReference>
<keyword evidence="2" id="KW-0238">DNA-binding</keyword>
<dbReference type="FunFam" id="1.10.10.10:FF:000028">
    <property type="entry name" value="Fumarate/nitrate reduction transcriptional regulator Fnr"/>
    <property type="match status" value="1"/>
</dbReference>
<dbReference type="PANTHER" id="PTHR24567">
    <property type="entry name" value="CRP FAMILY TRANSCRIPTIONAL REGULATORY PROTEIN"/>
    <property type="match status" value="1"/>
</dbReference>
<dbReference type="SMART" id="SM00100">
    <property type="entry name" value="cNMP"/>
    <property type="match status" value="1"/>
</dbReference>
<dbReference type="GO" id="GO:0003677">
    <property type="term" value="F:DNA binding"/>
    <property type="evidence" value="ECO:0007669"/>
    <property type="project" value="UniProtKB-KW"/>
</dbReference>